<evidence type="ECO:0000259" key="14">
    <source>
        <dbReference type="Pfam" id="PF00487"/>
    </source>
</evidence>
<dbReference type="InterPro" id="IPR005804">
    <property type="entry name" value="FA_desaturase_dom"/>
</dbReference>
<dbReference type="Pfam" id="PF00487">
    <property type="entry name" value="FA_desaturase"/>
    <property type="match status" value="1"/>
</dbReference>
<accession>A0AAW2IBJ2</accession>
<evidence type="ECO:0000256" key="9">
    <source>
        <dbReference type="ARBA" id="ARBA00023098"/>
    </source>
</evidence>
<dbReference type="AlphaFoldDB" id="A0AAW2IBJ2"/>
<sequence length="363" mass="41784">MSAAMLESKAQTRPAKTFRLDNNKMVSQTTVITTTKVSRDENENELVKKPSTVKYFGGLLEFETEIVWINVFGFLALHLAAVYGLLLSGLHLLYLRNIPLMIYSVGVALILGQGVTAGAHRLFSHKAYKAKFPLKFALLAAHTMAGQNSMFVWVRDHRLHHKFSDTNADPHNAKRGFFFSHCGWLMMRKHPEVIEKGKTIDMSDLSSDPMIVFQRRYYYPICFFLQAVLMLLPYFILGSSPWDIVFFHAVRYVIVLNCTWSVNSFAHIYGMRPYDKNILPVENRSVAILTFGEGWHNYHHVFPWDYKASELGVSDNFTRKCIEFWSKIGLAYDLRVASEELVSQRLSRTGDHSFRRKHCEPTD</sequence>
<evidence type="ECO:0000256" key="13">
    <source>
        <dbReference type="SAM" id="Phobius"/>
    </source>
</evidence>
<keyword evidence="7 12" id="KW-0560">Oxidoreductase</keyword>
<comment type="domain">
    <text evidence="12">The histidine box domains are involved in binding the catalytic metal ions.</text>
</comment>
<comment type="cofactor">
    <cofactor evidence="12">
        <name>Fe(2+)</name>
        <dbReference type="ChEBI" id="CHEBI:29033"/>
    </cofactor>
</comment>
<feature type="domain" description="Fatty acid desaturase" evidence="14">
    <location>
        <begin position="105"/>
        <end position="303"/>
    </location>
</feature>
<proteinExistence type="inferred from homology"/>
<dbReference type="GO" id="GO:0006636">
    <property type="term" value="P:unsaturated fatty acid biosynthetic process"/>
    <property type="evidence" value="ECO:0007669"/>
    <property type="project" value="TreeGrafter"/>
</dbReference>
<dbReference type="GO" id="GO:0004768">
    <property type="term" value="F:stearoyl-CoA 9-desaturase activity"/>
    <property type="evidence" value="ECO:0007669"/>
    <property type="project" value="TreeGrafter"/>
</dbReference>
<evidence type="ECO:0000256" key="3">
    <source>
        <dbReference type="ARBA" id="ARBA00022516"/>
    </source>
</evidence>
<dbReference type="PANTHER" id="PTHR11351:SF92">
    <property type="entry name" value="ACYL-COA DESATURASE 2-LIKE PROTEIN"/>
    <property type="match status" value="1"/>
</dbReference>
<dbReference type="GO" id="GO:0005506">
    <property type="term" value="F:iron ion binding"/>
    <property type="evidence" value="ECO:0007669"/>
    <property type="project" value="TreeGrafter"/>
</dbReference>
<comment type="caution">
    <text evidence="15">The sequence shown here is derived from an EMBL/GenBank/DDBJ whole genome shotgun (WGS) entry which is preliminary data.</text>
</comment>
<comment type="subcellular location">
    <subcellularLocation>
        <location evidence="1">Membrane</location>
        <topology evidence="1">Multi-pass membrane protein</topology>
    </subcellularLocation>
</comment>
<name>A0AAW2IBJ2_9NEOP</name>
<evidence type="ECO:0000256" key="11">
    <source>
        <dbReference type="ARBA" id="ARBA00023160"/>
    </source>
</evidence>
<keyword evidence="4 12" id="KW-0812">Transmembrane</keyword>
<dbReference type="PANTHER" id="PTHR11351">
    <property type="entry name" value="ACYL-COA DESATURASE"/>
    <property type="match status" value="1"/>
</dbReference>
<protein>
    <recommendedName>
        <fullName evidence="14">Fatty acid desaturase domain-containing protein</fullName>
    </recommendedName>
</protein>
<gene>
    <name evidence="15" type="ORF">PYX00_001170</name>
</gene>
<evidence type="ECO:0000256" key="6">
    <source>
        <dbReference type="ARBA" id="ARBA00022989"/>
    </source>
</evidence>
<keyword evidence="5" id="KW-0276">Fatty acid metabolism</keyword>
<reference evidence="15" key="1">
    <citation type="journal article" date="2024" name="Gigascience">
        <title>Chromosome-level genome of the poultry shaft louse Menopon gallinae provides insight into the host-switching and adaptive evolution of parasitic lice.</title>
        <authorList>
            <person name="Xu Y."/>
            <person name="Ma L."/>
            <person name="Liu S."/>
            <person name="Liang Y."/>
            <person name="Liu Q."/>
            <person name="He Z."/>
            <person name="Tian L."/>
            <person name="Duan Y."/>
            <person name="Cai W."/>
            <person name="Li H."/>
            <person name="Song F."/>
        </authorList>
    </citation>
    <scope>NUCLEOTIDE SEQUENCE</scope>
    <source>
        <strain evidence="15">Cailab_2023a</strain>
    </source>
</reference>
<evidence type="ECO:0000256" key="8">
    <source>
        <dbReference type="ARBA" id="ARBA00023004"/>
    </source>
</evidence>
<evidence type="ECO:0000256" key="4">
    <source>
        <dbReference type="ARBA" id="ARBA00022692"/>
    </source>
</evidence>
<feature type="transmembrane region" description="Helical" evidence="13">
    <location>
        <begin position="249"/>
        <end position="269"/>
    </location>
</feature>
<dbReference type="EMBL" id="JARGDH010000001">
    <property type="protein sequence ID" value="KAL0279665.1"/>
    <property type="molecule type" value="Genomic_DNA"/>
</dbReference>
<evidence type="ECO:0000256" key="7">
    <source>
        <dbReference type="ARBA" id="ARBA00023002"/>
    </source>
</evidence>
<feature type="transmembrane region" description="Helical" evidence="13">
    <location>
        <begin position="136"/>
        <end position="154"/>
    </location>
</feature>
<evidence type="ECO:0000256" key="12">
    <source>
        <dbReference type="RuleBase" id="RU000581"/>
    </source>
</evidence>
<evidence type="ECO:0000256" key="5">
    <source>
        <dbReference type="ARBA" id="ARBA00022832"/>
    </source>
</evidence>
<evidence type="ECO:0000256" key="2">
    <source>
        <dbReference type="ARBA" id="ARBA00009295"/>
    </source>
</evidence>
<keyword evidence="11 12" id="KW-0275">Fatty acid biosynthesis</keyword>
<dbReference type="CDD" id="cd03505">
    <property type="entry name" value="Delta9-FADS-like"/>
    <property type="match status" value="1"/>
</dbReference>
<dbReference type="PRINTS" id="PR00075">
    <property type="entry name" value="FACDDSATRASE"/>
</dbReference>
<keyword evidence="9" id="KW-0443">Lipid metabolism</keyword>
<dbReference type="InterPro" id="IPR015876">
    <property type="entry name" value="Acyl-CoA_DS"/>
</dbReference>
<keyword evidence="10 13" id="KW-0472">Membrane</keyword>
<keyword evidence="3 12" id="KW-0444">Lipid biosynthesis</keyword>
<feature type="transmembrane region" description="Helical" evidence="13">
    <location>
        <begin position="66"/>
        <end position="86"/>
    </location>
</feature>
<comment type="similarity">
    <text evidence="2 12">Belongs to the fatty acid desaturase type 1 family.</text>
</comment>
<dbReference type="GO" id="GO:0005789">
    <property type="term" value="C:endoplasmic reticulum membrane"/>
    <property type="evidence" value="ECO:0007669"/>
    <property type="project" value="TreeGrafter"/>
</dbReference>
<evidence type="ECO:0000313" key="15">
    <source>
        <dbReference type="EMBL" id="KAL0279665.1"/>
    </source>
</evidence>
<keyword evidence="8" id="KW-0408">Iron</keyword>
<evidence type="ECO:0000256" key="10">
    <source>
        <dbReference type="ARBA" id="ARBA00023136"/>
    </source>
</evidence>
<organism evidence="15">
    <name type="scientific">Menopon gallinae</name>
    <name type="common">poultry shaft louse</name>
    <dbReference type="NCBI Taxonomy" id="328185"/>
    <lineage>
        <taxon>Eukaryota</taxon>
        <taxon>Metazoa</taxon>
        <taxon>Ecdysozoa</taxon>
        <taxon>Arthropoda</taxon>
        <taxon>Hexapoda</taxon>
        <taxon>Insecta</taxon>
        <taxon>Pterygota</taxon>
        <taxon>Neoptera</taxon>
        <taxon>Paraneoptera</taxon>
        <taxon>Psocodea</taxon>
        <taxon>Troctomorpha</taxon>
        <taxon>Phthiraptera</taxon>
        <taxon>Amblycera</taxon>
        <taxon>Menoponidae</taxon>
        <taxon>Menopon</taxon>
    </lineage>
</organism>
<feature type="transmembrane region" description="Helical" evidence="13">
    <location>
        <begin position="217"/>
        <end position="237"/>
    </location>
</feature>
<evidence type="ECO:0000256" key="1">
    <source>
        <dbReference type="ARBA" id="ARBA00004141"/>
    </source>
</evidence>
<feature type="transmembrane region" description="Helical" evidence="13">
    <location>
        <begin position="98"/>
        <end position="116"/>
    </location>
</feature>
<keyword evidence="6 13" id="KW-1133">Transmembrane helix</keyword>